<dbReference type="OrthoDB" id="4721289at2"/>
<feature type="signal peptide" evidence="1">
    <location>
        <begin position="1"/>
        <end position="23"/>
    </location>
</feature>
<reference evidence="2 3" key="1">
    <citation type="submission" date="2018-06" db="EMBL/GenBank/DDBJ databases">
        <title>NTM in soil in Japan.</title>
        <authorList>
            <person name="Ohya K."/>
        </authorList>
    </citation>
    <scope>NUCLEOTIDE SEQUENCE [LARGE SCALE GENOMIC DNA]</scope>
    <source>
        <strain evidence="2 3">GF28</strain>
    </source>
</reference>
<sequence>MNAAMSAGIFLAAATALAPAATADPQQFPDLSGYHAVNAEDYETYATYGIDGVQFAAPGGYRCRMDTNFKASRQTMNCWGALPGTAHNHVGLITQSKQTTAATFSDVDLSHMEQYDFGPAGGPSGVIDPKKYTPLAPQNKVSYAGFTCGVDPSTTACEADDPPSRHGFVLSPQGSWTF</sequence>
<evidence type="ECO:0008006" key="4">
    <source>
        <dbReference type="Google" id="ProtNLM"/>
    </source>
</evidence>
<dbReference type="AlphaFoldDB" id="A0A329M2U6"/>
<gene>
    <name evidence="2" type="ORF">DQP57_06915</name>
</gene>
<dbReference type="EMBL" id="QMEV01000009">
    <property type="protein sequence ID" value="RAV14088.1"/>
    <property type="molecule type" value="Genomic_DNA"/>
</dbReference>
<evidence type="ECO:0000256" key="1">
    <source>
        <dbReference type="SAM" id="SignalP"/>
    </source>
</evidence>
<evidence type="ECO:0000313" key="2">
    <source>
        <dbReference type="EMBL" id="RAV14088.1"/>
    </source>
</evidence>
<accession>A0A329M2U6</accession>
<organism evidence="2 3">
    <name type="scientific">Mycobacterium colombiense</name>
    <dbReference type="NCBI Taxonomy" id="339268"/>
    <lineage>
        <taxon>Bacteria</taxon>
        <taxon>Bacillati</taxon>
        <taxon>Actinomycetota</taxon>
        <taxon>Actinomycetes</taxon>
        <taxon>Mycobacteriales</taxon>
        <taxon>Mycobacteriaceae</taxon>
        <taxon>Mycobacterium</taxon>
        <taxon>Mycobacterium avium complex (MAC)</taxon>
    </lineage>
</organism>
<keyword evidence="1" id="KW-0732">Signal</keyword>
<protein>
    <recommendedName>
        <fullName evidence="4">Secreted protein</fullName>
    </recommendedName>
</protein>
<proteinExistence type="predicted"/>
<name>A0A329M2U6_9MYCO</name>
<comment type="caution">
    <text evidence="2">The sequence shown here is derived from an EMBL/GenBank/DDBJ whole genome shotgun (WGS) entry which is preliminary data.</text>
</comment>
<evidence type="ECO:0000313" key="3">
    <source>
        <dbReference type="Proteomes" id="UP000250915"/>
    </source>
</evidence>
<feature type="chain" id="PRO_5016308554" description="Secreted protein" evidence="1">
    <location>
        <begin position="24"/>
        <end position="178"/>
    </location>
</feature>
<dbReference type="Proteomes" id="UP000250915">
    <property type="component" value="Unassembled WGS sequence"/>
</dbReference>